<reference evidence="2" key="1">
    <citation type="submission" date="2017-01" db="EMBL/GenBank/DDBJ databases">
        <authorList>
            <person name="Varghese N."/>
            <person name="Submissions S."/>
        </authorList>
    </citation>
    <scope>NUCLEOTIDE SEQUENCE [LARGE SCALE GENOMIC DNA]</scope>
    <source>
        <strain evidence="2">DSM 21054</strain>
    </source>
</reference>
<dbReference type="EMBL" id="FTOR01000010">
    <property type="protein sequence ID" value="SIT31395.1"/>
    <property type="molecule type" value="Genomic_DNA"/>
</dbReference>
<protein>
    <submittedName>
        <fullName evidence="1">Uncharacterized protein</fullName>
    </submittedName>
</protein>
<dbReference type="RefSeq" id="WP_076381732.1">
    <property type="nucleotide sequence ID" value="NZ_AP017422.1"/>
</dbReference>
<evidence type="ECO:0000313" key="2">
    <source>
        <dbReference type="Proteomes" id="UP000186917"/>
    </source>
</evidence>
<evidence type="ECO:0000313" key="1">
    <source>
        <dbReference type="EMBL" id="SIT31395.1"/>
    </source>
</evidence>
<name>A0A1N7R8I9_9BACT</name>
<gene>
    <name evidence="1" type="ORF">SAMN05421788_110155</name>
</gene>
<accession>A0A1N7R8I9</accession>
<keyword evidence="2" id="KW-1185">Reference proteome</keyword>
<dbReference type="AlphaFoldDB" id="A0A1N7R8I9"/>
<organism evidence="1 2">
    <name type="scientific">Filimonas lacunae</name>
    <dbReference type="NCBI Taxonomy" id="477680"/>
    <lineage>
        <taxon>Bacteria</taxon>
        <taxon>Pseudomonadati</taxon>
        <taxon>Bacteroidota</taxon>
        <taxon>Chitinophagia</taxon>
        <taxon>Chitinophagales</taxon>
        <taxon>Chitinophagaceae</taxon>
        <taxon>Filimonas</taxon>
    </lineage>
</organism>
<dbReference type="Proteomes" id="UP000186917">
    <property type="component" value="Unassembled WGS sequence"/>
</dbReference>
<proteinExistence type="predicted"/>
<sequence>MDLPVLLQYLPDGEIINFSLNTVSLQDISSWKQHEKTRKTRRFQSPATGLYIDVTPVGYGIHYSVFQGGTRISENWCCLNDTDAANMLMIVKIRMEKYKMTAAEPHTFYWIYTTLFRPHYLNQKEREELLAITPILYMMFRKEHPFNSICDFE</sequence>